<feature type="region of interest" description="Disordered" evidence="1">
    <location>
        <begin position="21"/>
        <end position="43"/>
    </location>
</feature>
<sequence length="43" mass="4648">MHLFLVGCCLHEDDVTAAVPPRLPPPGGRPLWSRAMTGPPVRV</sequence>
<reference evidence="2" key="1">
    <citation type="submission" date="2020-02" db="EMBL/GenBank/DDBJ databases">
        <authorList>
            <person name="Meier V. D."/>
        </authorList>
    </citation>
    <scope>NUCLEOTIDE SEQUENCE</scope>
    <source>
        <strain evidence="2">AVDCRST_MAG48</strain>
    </source>
</reference>
<evidence type="ECO:0000256" key="1">
    <source>
        <dbReference type="SAM" id="MobiDB-lite"/>
    </source>
</evidence>
<dbReference type="AlphaFoldDB" id="A0A6J4LZ90"/>
<proteinExistence type="predicted"/>
<accession>A0A6J4LZ90</accession>
<organism evidence="2">
    <name type="scientific">uncultured Friedmanniella sp</name>
    <dbReference type="NCBI Taxonomy" id="335381"/>
    <lineage>
        <taxon>Bacteria</taxon>
        <taxon>Bacillati</taxon>
        <taxon>Actinomycetota</taxon>
        <taxon>Actinomycetes</taxon>
        <taxon>Propionibacteriales</taxon>
        <taxon>Nocardioidaceae</taxon>
        <taxon>Friedmanniella</taxon>
        <taxon>environmental samples</taxon>
    </lineage>
</organism>
<protein>
    <submittedName>
        <fullName evidence="2">Uncharacterized protein</fullName>
    </submittedName>
</protein>
<name>A0A6J4LZ90_9ACTN</name>
<dbReference type="EMBL" id="CADCTS010000516">
    <property type="protein sequence ID" value="CAA9342052.1"/>
    <property type="molecule type" value="Genomic_DNA"/>
</dbReference>
<gene>
    <name evidence="2" type="ORF">AVDCRST_MAG48-3701</name>
</gene>
<evidence type="ECO:0000313" key="2">
    <source>
        <dbReference type="EMBL" id="CAA9342052.1"/>
    </source>
</evidence>